<gene>
    <name evidence="1" type="ORF">M8818_007219</name>
</gene>
<organism evidence="1 2">
    <name type="scientific">Zalaria obscura</name>
    <dbReference type="NCBI Taxonomy" id="2024903"/>
    <lineage>
        <taxon>Eukaryota</taxon>
        <taxon>Fungi</taxon>
        <taxon>Dikarya</taxon>
        <taxon>Ascomycota</taxon>
        <taxon>Pezizomycotina</taxon>
        <taxon>Dothideomycetes</taxon>
        <taxon>Dothideomycetidae</taxon>
        <taxon>Dothideales</taxon>
        <taxon>Zalariaceae</taxon>
        <taxon>Zalaria</taxon>
    </lineage>
</organism>
<accession>A0ACC3S4K8</accession>
<comment type="caution">
    <text evidence="1">The sequence shown here is derived from an EMBL/GenBank/DDBJ whole genome shotgun (WGS) entry which is preliminary data.</text>
</comment>
<reference evidence="1" key="1">
    <citation type="submission" date="2024-02" db="EMBL/GenBank/DDBJ databases">
        <title>Metagenome Assembled Genome of Zalaria obscura JY119.</title>
        <authorList>
            <person name="Vighnesh L."/>
            <person name="Jagadeeshwari U."/>
            <person name="Venkata Ramana C."/>
            <person name="Sasikala C."/>
        </authorList>
    </citation>
    <scope>NUCLEOTIDE SEQUENCE</scope>
    <source>
        <strain evidence="1">JY119</strain>
    </source>
</reference>
<proteinExistence type="predicted"/>
<evidence type="ECO:0000313" key="1">
    <source>
        <dbReference type="EMBL" id="KAK8196067.1"/>
    </source>
</evidence>
<sequence>MPVSPTSSHLSQPSRSSTNVSEPLSELTTHSSIESYEHSATASIDTDDWFAQFREDLDIPDEPPTLEELEYASTLHVYDAQGNSRPFSSFYKGLDAIGDRQLILFVRHFYCGACQSYLKALSESITMQTYYTMRVPTSIIVIGCGSPALIPHYKTVTECPFPIFADPTRKLFKALGMGWTVNIGTRRPEYMKEVSPPAWLAEQFRQMGKTKGHKKFKGGNWLQIGGEFLFEDEKITWCHRMKNYRGHAEIETLRRILEIDYQ</sequence>
<keyword evidence="2" id="KW-1185">Reference proteome</keyword>
<dbReference type="EMBL" id="JAMKPW020000042">
    <property type="protein sequence ID" value="KAK8196067.1"/>
    <property type="molecule type" value="Genomic_DNA"/>
</dbReference>
<protein>
    <submittedName>
        <fullName evidence="1">Uncharacterized protein</fullName>
    </submittedName>
</protein>
<dbReference type="Proteomes" id="UP001320706">
    <property type="component" value="Unassembled WGS sequence"/>
</dbReference>
<name>A0ACC3S4K8_9PEZI</name>
<evidence type="ECO:0000313" key="2">
    <source>
        <dbReference type="Proteomes" id="UP001320706"/>
    </source>
</evidence>